<dbReference type="PANTHER" id="PTHR44757:SF2">
    <property type="entry name" value="BIOFILM ARCHITECTURE MAINTENANCE PROTEIN MBAA"/>
    <property type="match status" value="1"/>
</dbReference>
<dbReference type="SUPFAM" id="SSF141868">
    <property type="entry name" value="EAL domain-like"/>
    <property type="match status" value="1"/>
</dbReference>
<name>A0A920BSV8_9BACI</name>
<dbReference type="RefSeq" id="WP_095313511.1">
    <property type="nucleotide sequence ID" value="NZ_BORC01000002.1"/>
</dbReference>
<evidence type="ECO:0000259" key="3">
    <source>
        <dbReference type="PROSITE" id="PS50883"/>
    </source>
</evidence>
<dbReference type="AlphaFoldDB" id="A0A920BSV8"/>
<dbReference type="FunFam" id="3.20.20.450:FF:000001">
    <property type="entry name" value="Cyclic di-GMP phosphodiesterase yahA"/>
    <property type="match status" value="1"/>
</dbReference>
<dbReference type="CDD" id="cd01949">
    <property type="entry name" value="GGDEF"/>
    <property type="match status" value="1"/>
</dbReference>
<dbReference type="GO" id="GO:0006355">
    <property type="term" value="P:regulation of DNA-templated transcription"/>
    <property type="evidence" value="ECO:0007669"/>
    <property type="project" value="InterPro"/>
</dbReference>
<comment type="caution">
    <text evidence="5">The sequence shown here is derived from an EMBL/GenBank/DDBJ whole genome shotgun (WGS) entry which is preliminary data.</text>
</comment>
<dbReference type="SMART" id="SM00267">
    <property type="entry name" value="GGDEF"/>
    <property type="match status" value="1"/>
</dbReference>
<dbReference type="EMBL" id="BORC01000002">
    <property type="protein sequence ID" value="GIN61338.1"/>
    <property type="molecule type" value="Genomic_DNA"/>
</dbReference>
<dbReference type="InterPro" id="IPR000700">
    <property type="entry name" value="PAS-assoc_C"/>
</dbReference>
<evidence type="ECO:0000313" key="5">
    <source>
        <dbReference type="EMBL" id="GIN61338.1"/>
    </source>
</evidence>
<dbReference type="PROSITE" id="PS50883">
    <property type="entry name" value="EAL"/>
    <property type="match status" value="1"/>
</dbReference>
<dbReference type="SMART" id="SM00091">
    <property type="entry name" value="PAS"/>
    <property type="match status" value="2"/>
</dbReference>
<dbReference type="InterPro" id="IPR013767">
    <property type="entry name" value="PAS_fold"/>
</dbReference>
<dbReference type="SUPFAM" id="SSF55785">
    <property type="entry name" value="PYP-like sensor domain (PAS domain)"/>
    <property type="match status" value="2"/>
</dbReference>
<organism evidence="5 6">
    <name type="scientific">Robertmurraya siralis</name>
    <dbReference type="NCBI Taxonomy" id="77777"/>
    <lineage>
        <taxon>Bacteria</taxon>
        <taxon>Bacillati</taxon>
        <taxon>Bacillota</taxon>
        <taxon>Bacilli</taxon>
        <taxon>Bacillales</taxon>
        <taxon>Bacillaceae</taxon>
        <taxon>Robertmurraya</taxon>
    </lineage>
</organism>
<evidence type="ECO:0000259" key="1">
    <source>
        <dbReference type="PROSITE" id="PS50112"/>
    </source>
</evidence>
<dbReference type="CDD" id="cd01948">
    <property type="entry name" value="EAL"/>
    <property type="match status" value="1"/>
</dbReference>
<dbReference type="PANTHER" id="PTHR44757">
    <property type="entry name" value="DIGUANYLATE CYCLASE DGCP"/>
    <property type="match status" value="1"/>
</dbReference>
<keyword evidence="6" id="KW-1185">Reference proteome</keyword>
<dbReference type="PROSITE" id="PS50113">
    <property type="entry name" value="PAC"/>
    <property type="match status" value="1"/>
</dbReference>
<dbReference type="InterPro" id="IPR001633">
    <property type="entry name" value="EAL_dom"/>
</dbReference>
<dbReference type="NCBIfam" id="TIGR00254">
    <property type="entry name" value="GGDEF"/>
    <property type="match status" value="1"/>
</dbReference>
<dbReference type="InterPro" id="IPR029787">
    <property type="entry name" value="Nucleotide_cyclase"/>
</dbReference>
<dbReference type="InterPro" id="IPR001610">
    <property type="entry name" value="PAC"/>
</dbReference>
<dbReference type="PROSITE" id="PS50887">
    <property type="entry name" value="GGDEF"/>
    <property type="match status" value="1"/>
</dbReference>
<dbReference type="InterPro" id="IPR013656">
    <property type="entry name" value="PAS_4"/>
</dbReference>
<dbReference type="SMART" id="SM00086">
    <property type="entry name" value="PAC"/>
    <property type="match status" value="2"/>
</dbReference>
<dbReference type="SUPFAM" id="SSF55073">
    <property type="entry name" value="Nucleotide cyclase"/>
    <property type="match status" value="1"/>
</dbReference>
<protein>
    <submittedName>
        <fullName evidence="5">GGDEF domain-containing protein</fullName>
    </submittedName>
</protein>
<gene>
    <name evidence="5" type="ORF">J27TS8_13310</name>
</gene>
<dbReference type="Pfam" id="PF00989">
    <property type="entry name" value="PAS"/>
    <property type="match status" value="1"/>
</dbReference>
<dbReference type="NCBIfam" id="TIGR00229">
    <property type="entry name" value="sensory_box"/>
    <property type="match status" value="2"/>
</dbReference>
<evidence type="ECO:0000259" key="2">
    <source>
        <dbReference type="PROSITE" id="PS50113"/>
    </source>
</evidence>
<dbReference type="InterPro" id="IPR035965">
    <property type="entry name" value="PAS-like_dom_sf"/>
</dbReference>
<dbReference type="Gene3D" id="3.30.450.20">
    <property type="entry name" value="PAS domain"/>
    <property type="match status" value="2"/>
</dbReference>
<dbReference type="InterPro" id="IPR052155">
    <property type="entry name" value="Biofilm_reg_signaling"/>
</dbReference>
<dbReference type="PROSITE" id="PS50112">
    <property type="entry name" value="PAS"/>
    <property type="match status" value="1"/>
</dbReference>
<dbReference type="InterPro" id="IPR035919">
    <property type="entry name" value="EAL_sf"/>
</dbReference>
<dbReference type="Gene3D" id="3.20.20.450">
    <property type="entry name" value="EAL domain"/>
    <property type="match status" value="1"/>
</dbReference>
<evidence type="ECO:0000259" key="4">
    <source>
        <dbReference type="PROSITE" id="PS50887"/>
    </source>
</evidence>
<dbReference type="Gene3D" id="3.30.70.270">
    <property type="match status" value="1"/>
</dbReference>
<dbReference type="Pfam" id="PF08448">
    <property type="entry name" value="PAS_4"/>
    <property type="match status" value="1"/>
</dbReference>
<dbReference type="Pfam" id="PF00563">
    <property type="entry name" value="EAL"/>
    <property type="match status" value="1"/>
</dbReference>
<feature type="domain" description="GGDEF" evidence="4">
    <location>
        <begin position="307"/>
        <end position="438"/>
    </location>
</feature>
<dbReference type="SMART" id="SM00052">
    <property type="entry name" value="EAL"/>
    <property type="match status" value="1"/>
</dbReference>
<reference evidence="5" key="1">
    <citation type="submission" date="2021-03" db="EMBL/GenBank/DDBJ databases">
        <title>Antimicrobial resistance genes in bacteria isolated from Japanese honey, and their potential for conferring macrolide and lincosamide resistance in the American foulbrood pathogen Paenibacillus larvae.</title>
        <authorList>
            <person name="Okamoto M."/>
            <person name="Kumagai M."/>
            <person name="Kanamori H."/>
            <person name="Takamatsu D."/>
        </authorList>
    </citation>
    <scope>NUCLEOTIDE SEQUENCE</scope>
    <source>
        <strain evidence="5">J27TS8</strain>
    </source>
</reference>
<proteinExistence type="predicted"/>
<feature type="domain" description="PAS" evidence="1">
    <location>
        <begin position="151"/>
        <end position="221"/>
    </location>
</feature>
<dbReference type="InterPro" id="IPR000160">
    <property type="entry name" value="GGDEF_dom"/>
</dbReference>
<feature type="domain" description="EAL" evidence="3">
    <location>
        <begin position="447"/>
        <end position="700"/>
    </location>
</feature>
<dbReference type="CDD" id="cd00130">
    <property type="entry name" value="PAS"/>
    <property type="match status" value="2"/>
</dbReference>
<dbReference type="Pfam" id="PF00990">
    <property type="entry name" value="GGDEF"/>
    <property type="match status" value="1"/>
</dbReference>
<evidence type="ECO:0000313" key="6">
    <source>
        <dbReference type="Proteomes" id="UP000682111"/>
    </source>
</evidence>
<dbReference type="InterPro" id="IPR043128">
    <property type="entry name" value="Rev_trsase/Diguanyl_cyclase"/>
</dbReference>
<dbReference type="Proteomes" id="UP000682111">
    <property type="component" value="Unassembled WGS sequence"/>
</dbReference>
<feature type="domain" description="PAC" evidence="2">
    <location>
        <begin position="98"/>
        <end position="150"/>
    </location>
</feature>
<dbReference type="InterPro" id="IPR000014">
    <property type="entry name" value="PAS"/>
</dbReference>
<sequence length="706" mass="80260">MGPLRKNAKEREKLISDDSTVESIIYNLIFNYVKHMVFVMKVEEGPRFQYLFVNEMGLLYAGISEEAIGKSMEDVLPYERYLKIKKAYDRVVILNDSVTYSDQIMFPNGSMGYTESLLTPVRDEHNKIKYIVAVTRDITELVEERNRLINAEQKYRSIVDHTLDGVFTVSLEGKILEVNPSGQLLLGYAEKQMTKRSFFDLIPDAEVQKFIDLFQQTVEAGVALESLDCRLIHSKGYGITTHIKTIPIVINSKIEGVYVITRDISEHAKNAETIKYMAFHDHLTGLYNRRALLNDLEQMIKANKNRGMFALLSIDLDRFKYLNDTLGHLAGDQVLIQVAERLSIFNNDNIKVYRQGGDEFSILFEGSRKEITSLAQKILSLFTKSFYLHYQEYFISPSIGISIYPHDGKNAETIIKNADEALFRVKERGKAHFQFYKTEMNSVGAHIVSLETHLRKALAKDEFMLFYQPQVSLATGKVKSFEALIRWNSKELGMISPANFIPLAEDTGLIIPIGNWVIDTACRQIKKWSELGKKGIKIAINISPKQFLQPKLVETIKESIRKHKIEPSLLEIEITEGAMQDTAETSPILNSLKELGVTISIDDFGTGYSSLNYIKQFPIDVLKIDQSFVRDVINSEKDAAITTTIIHLANSLGIEVVAEGIEEKEQAEFLMRANCHKGQGYLFSRPISATDVEFKIFNGNEEMVIF</sequence>
<accession>A0A920BSV8</accession>